<evidence type="ECO:0008006" key="2">
    <source>
        <dbReference type="Google" id="ProtNLM"/>
    </source>
</evidence>
<organism evidence="1">
    <name type="scientific">marine metagenome</name>
    <dbReference type="NCBI Taxonomy" id="408172"/>
    <lineage>
        <taxon>unclassified sequences</taxon>
        <taxon>metagenomes</taxon>
        <taxon>ecological metagenomes</taxon>
    </lineage>
</organism>
<sequence>MITVFKMKKFRKTLLRATGSSLAEFAVVSALMATLAATAMPKLSALTERAKAEKTMKEIDKMLNMAQTYFNVSGTYADGSATQFFPGQEKHTMPVGDYGREVLPGEDMDDYYRDSISAWRQEIWDDLQEFDRYNHPIGSKWRSVFGLVDEVMAPEGNHVQDEWWEDCWDCSLENQPGHYGVPGWYHWRWLFNHNHLYSPYQDGHYIYVIIPGGNGKWFPTLVIADLENPKDFNKWLTP</sequence>
<protein>
    <recommendedName>
        <fullName evidence="2">Type II secretion system protein GspG C-terminal domain-containing protein</fullName>
    </recommendedName>
</protein>
<dbReference type="InterPro" id="IPR045584">
    <property type="entry name" value="Pilin-like"/>
</dbReference>
<accession>A0A382H1H3</accession>
<gene>
    <name evidence="1" type="ORF">METZ01_LOCUS233928</name>
</gene>
<reference evidence="1" key="1">
    <citation type="submission" date="2018-05" db="EMBL/GenBank/DDBJ databases">
        <authorList>
            <person name="Lanie J.A."/>
            <person name="Ng W.-L."/>
            <person name="Kazmierczak K.M."/>
            <person name="Andrzejewski T.M."/>
            <person name="Davidsen T.M."/>
            <person name="Wayne K.J."/>
            <person name="Tettelin H."/>
            <person name="Glass J.I."/>
            <person name="Rusch D."/>
            <person name="Podicherti R."/>
            <person name="Tsui H.-C.T."/>
            <person name="Winkler M.E."/>
        </authorList>
    </citation>
    <scope>NUCLEOTIDE SEQUENCE</scope>
</reference>
<dbReference type="EMBL" id="UINC01058610">
    <property type="protein sequence ID" value="SVB81074.1"/>
    <property type="molecule type" value="Genomic_DNA"/>
</dbReference>
<proteinExistence type="predicted"/>
<dbReference type="SUPFAM" id="SSF54523">
    <property type="entry name" value="Pili subunits"/>
    <property type="match status" value="1"/>
</dbReference>
<name>A0A382H1H3_9ZZZZ</name>
<evidence type="ECO:0000313" key="1">
    <source>
        <dbReference type="EMBL" id="SVB81074.1"/>
    </source>
</evidence>
<dbReference type="Gene3D" id="3.30.700.10">
    <property type="entry name" value="Glycoprotein, Type 4 Pilin"/>
    <property type="match status" value="1"/>
</dbReference>
<dbReference type="AlphaFoldDB" id="A0A382H1H3"/>